<dbReference type="InterPro" id="IPR035906">
    <property type="entry name" value="MetI-like_sf"/>
</dbReference>
<gene>
    <name evidence="9" type="ORF">ENW11_04440</name>
</gene>
<protein>
    <submittedName>
        <fullName evidence="9">Sugar ABC transporter permease</fullName>
    </submittedName>
</protein>
<feature type="domain" description="ABC transmembrane type-1" evidence="8">
    <location>
        <begin position="70"/>
        <end position="273"/>
    </location>
</feature>
<accession>A0A7V4TIY9</accession>
<feature type="transmembrane region" description="Helical" evidence="7">
    <location>
        <begin position="12"/>
        <end position="41"/>
    </location>
</feature>
<evidence type="ECO:0000259" key="8">
    <source>
        <dbReference type="PROSITE" id="PS50928"/>
    </source>
</evidence>
<keyword evidence="4 7" id="KW-0812">Transmembrane</keyword>
<evidence type="ECO:0000256" key="6">
    <source>
        <dbReference type="ARBA" id="ARBA00023136"/>
    </source>
</evidence>
<dbReference type="PANTHER" id="PTHR30193:SF37">
    <property type="entry name" value="INNER MEMBRANE ABC TRANSPORTER PERMEASE PROTEIN YCJO"/>
    <property type="match status" value="1"/>
</dbReference>
<comment type="similarity">
    <text evidence="7">Belongs to the binding-protein-dependent transport system permease family.</text>
</comment>
<feature type="transmembrane region" description="Helical" evidence="7">
    <location>
        <begin position="146"/>
        <end position="168"/>
    </location>
</feature>
<keyword evidence="5 7" id="KW-1133">Transmembrane helix</keyword>
<comment type="subcellular location">
    <subcellularLocation>
        <location evidence="1 7">Cell membrane</location>
        <topology evidence="1 7">Multi-pass membrane protein</topology>
    </subcellularLocation>
</comment>
<dbReference type="GO" id="GO:0055085">
    <property type="term" value="P:transmembrane transport"/>
    <property type="evidence" value="ECO:0007669"/>
    <property type="project" value="InterPro"/>
</dbReference>
<feature type="transmembrane region" description="Helical" evidence="7">
    <location>
        <begin position="255"/>
        <end position="276"/>
    </location>
</feature>
<name>A0A7V4TIY9_9BACT</name>
<evidence type="ECO:0000256" key="7">
    <source>
        <dbReference type="RuleBase" id="RU363032"/>
    </source>
</evidence>
<feature type="transmembrane region" description="Helical" evidence="7">
    <location>
        <begin position="107"/>
        <end position="126"/>
    </location>
</feature>
<feature type="transmembrane region" description="Helical" evidence="7">
    <location>
        <begin position="74"/>
        <end position="95"/>
    </location>
</feature>
<evidence type="ECO:0000256" key="3">
    <source>
        <dbReference type="ARBA" id="ARBA00022475"/>
    </source>
</evidence>
<dbReference type="PROSITE" id="PS50928">
    <property type="entry name" value="ABC_TM1"/>
    <property type="match status" value="1"/>
</dbReference>
<sequence>MKGMKRKRKTIMLLPFVGPALLLNIAIVLVPSVATVVLAFFEWSGLDIPRFVGVKNFVTVLTESLFLRAVAHNIVWTAIFLTVPIAMGLLGAELLRRTKRELFQPIYFFPVILPVVVIGLIWRYIYHPTRGLGKILGVSLLGQPSTALFAIAFANIWAWWGFLCAVFYSATQGIPHDLYEAATLDGATGWQEFRYITLPQILPTLTFMEVMTIIWSFQVFDWIWVTTQGGPAGATELLATLLYKRAFYAYKMGEASAIGVCISLFGLAGVGLYYYLARRGAEI</sequence>
<dbReference type="InterPro" id="IPR000515">
    <property type="entry name" value="MetI-like"/>
</dbReference>
<evidence type="ECO:0000256" key="2">
    <source>
        <dbReference type="ARBA" id="ARBA00022448"/>
    </source>
</evidence>
<dbReference type="PANTHER" id="PTHR30193">
    <property type="entry name" value="ABC TRANSPORTER PERMEASE PROTEIN"/>
    <property type="match status" value="1"/>
</dbReference>
<feature type="transmembrane region" description="Helical" evidence="7">
    <location>
        <begin position="201"/>
        <end position="217"/>
    </location>
</feature>
<keyword evidence="6 7" id="KW-0472">Membrane</keyword>
<proteinExistence type="inferred from homology"/>
<dbReference type="CDD" id="cd06261">
    <property type="entry name" value="TM_PBP2"/>
    <property type="match status" value="1"/>
</dbReference>
<evidence type="ECO:0000313" key="9">
    <source>
        <dbReference type="EMBL" id="HGY39040.1"/>
    </source>
</evidence>
<keyword evidence="3" id="KW-1003">Cell membrane</keyword>
<dbReference type="Gene3D" id="1.10.3720.10">
    <property type="entry name" value="MetI-like"/>
    <property type="match status" value="1"/>
</dbReference>
<dbReference type="AlphaFoldDB" id="A0A7V4TIY9"/>
<dbReference type="Pfam" id="PF00528">
    <property type="entry name" value="BPD_transp_1"/>
    <property type="match status" value="1"/>
</dbReference>
<evidence type="ECO:0000256" key="5">
    <source>
        <dbReference type="ARBA" id="ARBA00022989"/>
    </source>
</evidence>
<dbReference type="GO" id="GO:0005886">
    <property type="term" value="C:plasma membrane"/>
    <property type="evidence" value="ECO:0007669"/>
    <property type="project" value="UniProtKB-SubCell"/>
</dbReference>
<dbReference type="EMBL" id="DTIY01000028">
    <property type="protein sequence ID" value="HGY39040.1"/>
    <property type="molecule type" value="Genomic_DNA"/>
</dbReference>
<reference evidence="9" key="1">
    <citation type="journal article" date="2020" name="mSystems">
        <title>Genome- and Community-Level Interaction Insights into Carbon Utilization and Element Cycling Functions of Hydrothermarchaeota in Hydrothermal Sediment.</title>
        <authorList>
            <person name="Zhou Z."/>
            <person name="Liu Y."/>
            <person name="Xu W."/>
            <person name="Pan J."/>
            <person name="Luo Z.H."/>
            <person name="Li M."/>
        </authorList>
    </citation>
    <scope>NUCLEOTIDE SEQUENCE [LARGE SCALE GENOMIC DNA]</scope>
    <source>
        <strain evidence="9">SpSt-82</strain>
    </source>
</reference>
<comment type="caution">
    <text evidence="9">The sequence shown here is derived from an EMBL/GenBank/DDBJ whole genome shotgun (WGS) entry which is preliminary data.</text>
</comment>
<keyword evidence="2 7" id="KW-0813">Transport</keyword>
<organism evidence="9">
    <name type="scientific">Candidatus Caldatribacterium saccharofermentans</name>
    <dbReference type="NCBI Taxonomy" id="1454753"/>
    <lineage>
        <taxon>Bacteria</taxon>
        <taxon>Pseudomonadati</taxon>
        <taxon>Atribacterota</taxon>
        <taxon>Atribacteria</taxon>
        <taxon>Atribacterales</taxon>
        <taxon>Candidatus Caldatribacteriaceae</taxon>
        <taxon>Candidatus Caldatribacterium</taxon>
    </lineage>
</organism>
<dbReference type="SUPFAM" id="SSF161098">
    <property type="entry name" value="MetI-like"/>
    <property type="match status" value="1"/>
</dbReference>
<evidence type="ECO:0000256" key="1">
    <source>
        <dbReference type="ARBA" id="ARBA00004651"/>
    </source>
</evidence>
<evidence type="ECO:0000256" key="4">
    <source>
        <dbReference type="ARBA" id="ARBA00022692"/>
    </source>
</evidence>
<dbReference type="InterPro" id="IPR051393">
    <property type="entry name" value="ABC_transporter_permease"/>
</dbReference>